<dbReference type="Proteomes" id="UP001454036">
    <property type="component" value="Unassembled WGS sequence"/>
</dbReference>
<reference evidence="1 2" key="1">
    <citation type="submission" date="2024-01" db="EMBL/GenBank/DDBJ databases">
        <title>The complete chloroplast genome sequence of Lithospermum erythrorhizon: insights into the phylogenetic relationship among Boraginaceae species and the maternal lineages of purple gromwells.</title>
        <authorList>
            <person name="Okada T."/>
            <person name="Watanabe K."/>
        </authorList>
    </citation>
    <scope>NUCLEOTIDE SEQUENCE [LARGE SCALE GENOMIC DNA]</scope>
</reference>
<gene>
    <name evidence="1" type="ORF">LIER_06717</name>
</gene>
<evidence type="ECO:0000313" key="2">
    <source>
        <dbReference type="Proteomes" id="UP001454036"/>
    </source>
</evidence>
<dbReference type="EMBL" id="BAABME010000996">
    <property type="protein sequence ID" value="GAA0146869.1"/>
    <property type="molecule type" value="Genomic_DNA"/>
</dbReference>
<accession>A0AAV3P5T9</accession>
<organism evidence="1 2">
    <name type="scientific">Lithospermum erythrorhizon</name>
    <name type="common">Purple gromwell</name>
    <name type="synonym">Lithospermum officinale var. erythrorhizon</name>
    <dbReference type="NCBI Taxonomy" id="34254"/>
    <lineage>
        <taxon>Eukaryota</taxon>
        <taxon>Viridiplantae</taxon>
        <taxon>Streptophyta</taxon>
        <taxon>Embryophyta</taxon>
        <taxon>Tracheophyta</taxon>
        <taxon>Spermatophyta</taxon>
        <taxon>Magnoliopsida</taxon>
        <taxon>eudicotyledons</taxon>
        <taxon>Gunneridae</taxon>
        <taxon>Pentapetalae</taxon>
        <taxon>asterids</taxon>
        <taxon>lamiids</taxon>
        <taxon>Boraginales</taxon>
        <taxon>Boraginaceae</taxon>
        <taxon>Boraginoideae</taxon>
        <taxon>Lithospermeae</taxon>
        <taxon>Lithospermum</taxon>
    </lineage>
</organism>
<dbReference type="AlphaFoldDB" id="A0AAV3P5T9"/>
<proteinExistence type="predicted"/>
<protein>
    <submittedName>
        <fullName evidence="1">Uncharacterized protein</fullName>
    </submittedName>
</protein>
<keyword evidence="2" id="KW-1185">Reference proteome</keyword>
<evidence type="ECO:0000313" key="1">
    <source>
        <dbReference type="EMBL" id="GAA0146869.1"/>
    </source>
</evidence>
<name>A0AAV3P5T9_LITER</name>
<sequence>MRGGMNGAVPKRWTSLAETLHPEFTKTALIKAQIETLMRLFEQPLNYKIFFEDVVLIQAGLICDKEFDQIVAPSVSWGISSYISIYYRVSSFSDLTIILSRMN</sequence>
<comment type="caution">
    <text evidence="1">The sequence shown here is derived from an EMBL/GenBank/DDBJ whole genome shotgun (WGS) entry which is preliminary data.</text>
</comment>